<protein>
    <submittedName>
        <fullName evidence="2">Uncharacterized protein</fullName>
    </submittedName>
</protein>
<reference evidence="2 3" key="1">
    <citation type="submission" date="2016-10" db="EMBL/GenBank/DDBJ databases">
        <authorList>
            <person name="de Groot N.N."/>
        </authorList>
    </citation>
    <scope>NUCLEOTIDE SEQUENCE [LARGE SCALE GENOMIC DNA]</scope>
    <source>
        <strain evidence="2 3">AR40</strain>
    </source>
</reference>
<dbReference type="EMBL" id="FOGJ01000063">
    <property type="protein sequence ID" value="SES44358.1"/>
    <property type="molecule type" value="Genomic_DNA"/>
</dbReference>
<feature type="coiled-coil region" evidence="1">
    <location>
        <begin position="1"/>
        <end position="28"/>
    </location>
</feature>
<sequence length="159" mass="19038">MNELDERQRFLEEELKEYEKNTEMNEEERTALREWVAAGNSVHENGCLAEDGHGNYIDFLDVYREDQEIRETLSKMSPEEQEEYLAQLRGEDTINSLRREKHEMFFKLKVYEHVLKEYHLLDEANVRIEDAHKRAKEMDAYIESILGPIEDRGELSWLK</sequence>
<evidence type="ECO:0000313" key="3">
    <source>
        <dbReference type="Proteomes" id="UP000182584"/>
    </source>
</evidence>
<dbReference type="Proteomes" id="UP000182584">
    <property type="component" value="Unassembled WGS sequence"/>
</dbReference>
<evidence type="ECO:0000256" key="1">
    <source>
        <dbReference type="SAM" id="Coils"/>
    </source>
</evidence>
<organism evidence="2 3">
    <name type="scientific">Butyrivibrio fibrisolvens</name>
    <dbReference type="NCBI Taxonomy" id="831"/>
    <lineage>
        <taxon>Bacteria</taxon>
        <taxon>Bacillati</taxon>
        <taxon>Bacillota</taxon>
        <taxon>Clostridia</taxon>
        <taxon>Lachnospirales</taxon>
        <taxon>Lachnospiraceae</taxon>
        <taxon>Butyrivibrio</taxon>
    </lineage>
</organism>
<accession>A0A1H9XDS8</accession>
<evidence type="ECO:0000313" key="2">
    <source>
        <dbReference type="EMBL" id="SES44358.1"/>
    </source>
</evidence>
<keyword evidence="1" id="KW-0175">Coiled coil</keyword>
<dbReference type="AlphaFoldDB" id="A0A1H9XDS8"/>
<gene>
    <name evidence="2" type="ORF">SAMN04487884_1633</name>
</gene>
<dbReference type="OrthoDB" id="2002916at2"/>
<proteinExistence type="predicted"/>
<dbReference type="RefSeq" id="WP_074759269.1">
    <property type="nucleotide sequence ID" value="NZ_FOGJ01000063.1"/>
</dbReference>
<name>A0A1H9XDS8_BUTFI</name>